<feature type="domain" description="TM2" evidence="6">
    <location>
        <begin position="2"/>
        <end position="51"/>
    </location>
</feature>
<keyword evidence="3 5" id="KW-1133">Transmembrane helix</keyword>
<evidence type="ECO:0000256" key="1">
    <source>
        <dbReference type="ARBA" id="ARBA00004141"/>
    </source>
</evidence>
<evidence type="ECO:0000313" key="8">
    <source>
        <dbReference type="EMBL" id="MVZ60918.1"/>
    </source>
</evidence>
<feature type="domain" description="SHOCT" evidence="7">
    <location>
        <begin position="94"/>
        <end position="120"/>
    </location>
</feature>
<feature type="transmembrane region" description="Helical" evidence="5">
    <location>
        <begin position="31"/>
        <end position="56"/>
    </location>
</feature>
<evidence type="ECO:0000259" key="7">
    <source>
        <dbReference type="Pfam" id="PF09851"/>
    </source>
</evidence>
<dbReference type="EMBL" id="WSQA01000002">
    <property type="protein sequence ID" value="MVZ60918.1"/>
    <property type="molecule type" value="Genomic_DNA"/>
</dbReference>
<dbReference type="GO" id="GO:0016020">
    <property type="term" value="C:membrane"/>
    <property type="evidence" value="ECO:0007669"/>
    <property type="project" value="UniProtKB-SubCell"/>
</dbReference>
<dbReference type="Proteomes" id="UP000435036">
    <property type="component" value="Unassembled WGS sequence"/>
</dbReference>
<organism evidence="8 9">
    <name type="scientific">Sphingobacterium humi</name>
    <dbReference type="NCBI Taxonomy" id="1796905"/>
    <lineage>
        <taxon>Bacteria</taxon>
        <taxon>Pseudomonadati</taxon>
        <taxon>Bacteroidota</taxon>
        <taxon>Sphingobacteriia</taxon>
        <taxon>Sphingobacteriales</taxon>
        <taxon>Sphingobacteriaceae</taxon>
        <taxon>Sphingobacterium</taxon>
    </lineage>
</organism>
<keyword evidence="9" id="KW-1185">Reference proteome</keyword>
<evidence type="ECO:0000256" key="5">
    <source>
        <dbReference type="SAM" id="Phobius"/>
    </source>
</evidence>
<proteinExistence type="predicted"/>
<evidence type="ECO:0000313" key="9">
    <source>
        <dbReference type="Proteomes" id="UP000435036"/>
    </source>
</evidence>
<dbReference type="RefSeq" id="WP_160367574.1">
    <property type="nucleotide sequence ID" value="NZ_WSQA01000002.1"/>
</dbReference>
<comment type="caution">
    <text evidence="8">The sequence shown here is derived from an EMBL/GenBank/DDBJ whole genome shotgun (WGS) entry which is preliminary data.</text>
</comment>
<evidence type="ECO:0000256" key="4">
    <source>
        <dbReference type="ARBA" id="ARBA00023136"/>
    </source>
</evidence>
<comment type="subcellular location">
    <subcellularLocation>
        <location evidence="1">Membrane</location>
        <topology evidence="1">Multi-pass membrane protein</topology>
    </subcellularLocation>
</comment>
<keyword evidence="2 5" id="KW-0812">Transmembrane</keyword>
<dbReference type="Pfam" id="PF09851">
    <property type="entry name" value="SHOCT"/>
    <property type="match status" value="1"/>
</dbReference>
<sequence length="120" mass="14132">MKSRSTAVILALLLGGIGIHRFYLGETWIGLFYLLFCWTFIPLFFSIIDFFCFLFMSDLNFNRRYNFTRIKVGYYSEAELDNNYEDNSKVLSSEIEKLHQLKEKGILSESEFQKAKSKLL</sequence>
<dbReference type="Pfam" id="PF05154">
    <property type="entry name" value="TM2"/>
    <property type="match status" value="1"/>
</dbReference>
<evidence type="ECO:0000256" key="2">
    <source>
        <dbReference type="ARBA" id="ARBA00022692"/>
    </source>
</evidence>
<dbReference type="AlphaFoldDB" id="A0A6N8KYA9"/>
<evidence type="ECO:0000256" key="3">
    <source>
        <dbReference type="ARBA" id="ARBA00022989"/>
    </source>
</evidence>
<protein>
    <submittedName>
        <fullName evidence="8">NINE protein</fullName>
    </submittedName>
</protein>
<accession>A0A6N8KYA9</accession>
<dbReference type="InterPro" id="IPR007829">
    <property type="entry name" value="TM2"/>
</dbReference>
<name>A0A6N8KYA9_9SPHI</name>
<reference evidence="8 9" key="1">
    <citation type="submission" date="2019-12" db="EMBL/GenBank/DDBJ databases">
        <authorList>
            <person name="Dong K."/>
        </authorList>
    </citation>
    <scope>NUCLEOTIDE SEQUENCE [LARGE SCALE GENOMIC DNA]</scope>
    <source>
        <strain evidence="8 9">JCM 31225</strain>
    </source>
</reference>
<gene>
    <name evidence="8" type="ORF">GQF63_02665</name>
</gene>
<keyword evidence="4 5" id="KW-0472">Membrane</keyword>
<dbReference type="OrthoDB" id="9816361at2"/>
<dbReference type="InterPro" id="IPR018649">
    <property type="entry name" value="SHOCT"/>
</dbReference>
<evidence type="ECO:0000259" key="6">
    <source>
        <dbReference type="Pfam" id="PF05154"/>
    </source>
</evidence>